<comment type="caution">
    <text evidence="4">The sequence shown here is derived from an EMBL/GenBank/DDBJ whole genome shotgun (WGS) entry which is preliminary data.</text>
</comment>
<dbReference type="Pfam" id="PF14223">
    <property type="entry name" value="Retrotran_gag_2"/>
    <property type="match status" value="1"/>
</dbReference>
<proteinExistence type="predicted"/>
<feature type="coiled-coil region" evidence="1">
    <location>
        <begin position="380"/>
        <end position="421"/>
    </location>
</feature>
<accession>A0A6L2JL41</accession>
<feature type="compositionally biased region" description="Polar residues" evidence="2">
    <location>
        <begin position="544"/>
        <end position="558"/>
    </location>
</feature>
<protein>
    <recommendedName>
        <fullName evidence="3">Integrase catalytic domain-containing protein</fullName>
    </recommendedName>
</protein>
<evidence type="ECO:0000256" key="1">
    <source>
        <dbReference type="SAM" id="Coils"/>
    </source>
</evidence>
<organism evidence="4">
    <name type="scientific">Tanacetum cinerariifolium</name>
    <name type="common">Dalmatian daisy</name>
    <name type="synonym">Chrysanthemum cinerariifolium</name>
    <dbReference type="NCBI Taxonomy" id="118510"/>
    <lineage>
        <taxon>Eukaryota</taxon>
        <taxon>Viridiplantae</taxon>
        <taxon>Streptophyta</taxon>
        <taxon>Embryophyta</taxon>
        <taxon>Tracheophyta</taxon>
        <taxon>Spermatophyta</taxon>
        <taxon>Magnoliopsida</taxon>
        <taxon>eudicotyledons</taxon>
        <taxon>Gunneridae</taxon>
        <taxon>Pentapetalae</taxon>
        <taxon>asterids</taxon>
        <taxon>campanulids</taxon>
        <taxon>Asterales</taxon>
        <taxon>Asteraceae</taxon>
        <taxon>Asteroideae</taxon>
        <taxon>Anthemideae</taxon>
        <taxon>Anthemidinae</taxon>
        <taxon>Tanacetum</taxon>
    </lineage>
</organism>
<evidence type="ECO:0000313" key="4">
    <source>
        <dbReference type="EMBL" id="GEU37372.1"/>
    </source>
</evidence>
<evidence type="ECO:0000259" key="3">
    <source>
        <dbReference type="PROSITE" id="PS50994"/>
    </source>
</evidence>
<dbReference type="GO" id="GO:0015074">
    <property type="term" value="P:DNA integration"/>
    <property type="evidence" value="ECO:0007669"/>
    <property type="project" value="InterPro"/>
</dbReference>
<dbReference type="InterPro" id="IPR057670">
    <property type="entry name" value="SH3_retrovirus"/>
</dbReference>
<dbReference type="SUPFAM" id="SSF53098">
    <property type="entry name" value="Ribonuclease H-like"/>
    <property type="match status" value="1"/>
</dbReference>
<feature type="region of interest" description="Disordered" evidence="2">
    <location>
        <begin position="537"/>
        <end position="558"/>
    </location>
</feature>
<dbReference type="PANTHER" id="PTHR11439">
    <property type="entry name" value="GAG-POL-RELATED RETROTRANSPOSON"/>
    <property type="match status" value="1"/>
</dbReference>
<feature type="domain" description="Integrase catalytic" evidence="3">
    <location>
        <begin position="655"/>
        <end position="785"/>
    </location>
</feature>
<dbReference type="Gene3D" id="3.30.420.10">
    <property type="entry name" value="Ribonuclease H-like superfamily/Ribonuclease H"/>
    <property type="match status" value="1"/>
</dbReference>
<dbReference type="Pfam" id="PF25597">
    <property type="entry name" value="SH3_retrovirus"/>
    <property type="match status" value="1"/>
</dbReference>
<feature type="region of interest" description="Disordered" evidence="2">
    <location>
        <begin position="593"/>
        <end position="616"/>
    </location>
</feature>
<dbReference type="InterPro" id="IPR012337">
    <property type="entry name" value="RNaseH-like_sf"/>
</dbReference>
<reference evidence="4" key="1">
    <citation type="journal article" date="2019" name="Sci. Rep.">
        <title>Draft genome of Tanacetum cinerariifolium, the natural source of mosquito coil.</title>
        <authorList>
            <person name="Yamashiro T."/>
            <person name="Shiraishi A."/>
            <person name="Satake H."/>
            <person name="Nakayama K."/>
        </authorList>
    </citation>
    <scope>NUCLEOTIDE SEQUENCE</scope>
</reference>
<keyword evidence="1" id="KW-0175">Coiled coil</keyword>
<gene>
    <name evidence="4" type="ORF">Tci_009350</name>
</gene>
<dbReference type="InterPro" id="IPR001584">
    <property type="entry name" value="Integrase_cat-core"/>
</dbReference>
<evidence type="ECO:0000256" key="2">
    <source>
        <dbReference type="SAM" id="MobiDB-lite"/>
    </source>
</evidence>
<dbReference type="PANTHER" id="PTHR11439:SF509">
    <property type="entry name" value="RNA-DIRECTED DNA POLYMERASE"/>
    <property type="match status" value="1"/>
</dbReference>
<dbReference type="InterPro" id="IPR036397">
    <property type="entry name" value="RNaseH_sf"/>
</dbReference>
<dbReference type="GO" id="GO:0003676">
    <property type="term" value="F:nucleic acid binding"/>
    <property type="evidence" value="ECO:0007669"/>
    <property type="project" value="InterPro"/>
</dbReference>
<feature type="region of interest" description="Disordered" evidence="2">
    <location>
        <begin position="834"/>
        <end position="859"/>
    </location>
</feature>
<sequence length="1205" mass="137346">MRNNIMAARSRDRPPMLATGLYAPWQSPVPAINDSLEAPERIAVETILNMSPENKEYYQSKKEAIHLLLLAIGDEIYSTVDACKIAHDMWIAIERLQQGESLNIQDIKSNLFWEFGKFTSHYGESMESYYSRFYKMMNEMIRNNLTVATMQVNVQLLQQLQSEWLRFMTIVKRHHDLDTVSYHKLFDVLKQYQNKVNEIHAERIAKNANPLALIAAAQQYLDPYYQAPKSYKSYAPPSKQSSFTRSNASTKYKRKDIAKPITPPSEKLKRVKDYTYHKEKMLLCKQAEKGVPLHVEQADWLADMDEEIDEQELEAHYSYMAKIQEGQHSGQLESISNICVVEKVDSNVIHDSPDMCDNDIQTNQNAEECDDECSALANLIANLTLDTKENKKILKQLKKENASLTQELKECKSNLEENQSIQTIHMLAPKGSTFNGRPTFANSMYLKKAQSEKQCLYEIPYDTSDLANRFTPDREETLTLEKKSRSKLNKDLVKPYDYTKQNSLYENFKPASQEYHDQLVHANELVLGKPTPFSDSLERKSFSKTKSVPKTNVSHGLSKPVTTQMLPQTAREGVGNTNVIKPGMYQINTRPTQTRAPQLPQTSRNTDPLSKAKRSSFKIKAVPSSKGRLNLLHMDLCGPMCVARINGKKYILVIAVRNDRGTEFLNKTLHAYFKEEGIEYQTLIPQTPEQNGVVERQNRTLVDAARTMLLASKLPLDGENLDKMKEKRDPCILVGYPTQSKGYRVYNKRTRLIVKSIHLRFDEIKEMSETSVANNTPGLVLPRQKASHYDSSGLAPQLQNVSPSADATTLIQQELDLLFGPLYNEFFTVGTSSLKKSSSHTNNSKQQDTPPTMNIQSSTEQTTLTTNVNAKENNDNQAADTQFQQDEFINPFSKPKNIKEAMTDSMWRKAMQEELHQFERLQVWELVNKPFGKIVIKLKWLWKNKNDEDQTEEVYVIQPDRFVDLDHPAKVYRLRKALYGLKQALRACVGTLMATKPKLDADFSGKLVDQIDYRSKIGSLMYLTASILDIVQAYPKDYGFELTAFSDADHAGCLDTRKTTSGGIQFLGDKLVSWMSKKQDYTAMSPAEAEYVSLSASCAQVVIRSSVGRQRSRTVLQCLSQKPTIAISCNPVQHSRTKHIDVRYHFIKEKAEKGIVELFFVGTEYQLADLFIKDLPVERFKYLVRRLGMRCLTPAELEALANESA</sequence>
<feature type="compositionally biased region" description="Polar residues" evidence="2">
    <location>
        <begin position="593"/>
        <end position="608"/>
    </location>
</feature>
<dbReference type="AlphaFoldDB" id="A0A6L2JL41"/>
<dbReference type="CDD" id="cd09272">
    <property type="entry name" value="RNase_HI_RT_Ty1"/>
    <property type="match status" value="1"/>
</dbReference>
<dbReference type="EMBL" id="BKCJ010000921">
    <property type="protein sequence ID" value="GEU37372.1"/>
    <property type="molecule type" value="Genomic_DNA"/>
</dbReference>
<dbReference type="PROSITE" id="PS50994">
    <property type="entry name" value="INTEGRASE"/>
    <property type="match status" value="1"/>
</dbReference>
<name>A0A6L2JL41_TANCI</name>